<dbReference type="InterPro" id="IPR038670">
    <property type="entry name" value="HslJ-like_sf"/>
</dbReference>
<dbReference type="STRING" id="1005945.SAMN05216561_11939"/>
<keyword evidence="1" id="KW-1133">Transmembrane helix</keyword>
<keyword evidence="1" id="KW-0812">Transmembrane</keyword>
<evidence type="ECO:0000313" key="4">
    <source>
        <dbReference type="Proteomes" id="UP000198649"/>
    </source>
</evidence>
<dbReference type="OrthoDB" id="4866352at2"/>
<evidence type="ECO:0000313" key="3">
    <source>
        <dbReference type="EMBL" id="SFJ14695.1"/>
    </source>
</evidence>
<keyword evidence="3" id="KW-0346">Stress response</keyword>
<evidence type="ECO:0000256" key="1">
    <source>
        <dbReference type="SAM" id="Phobius"/>
    </source>
</evidence>
<sequence length="155" mass="16149">MAIAGRTLLSDRVLVRLRGCGAQHRHQAAVALALAILVGCAAGAFAWTSVRDKDTEGRWLLESGIGVPGSGPASEIVIEGDQIRGDGPCNSFGATWSQDDGVSGLMTTLIGCAPDVLLLEDRYFELLDGATSVDVTDDRMVLSGPGGTLSFTRST</sequence>
<accession>A0A1I3NZF7</accession>
<dbReference type="InterPro" id="IPR005184">
    <property type="entry name" value="DUF306_Meta_HslJ"/>
</dbReference>
<protein>
    <submittedName>
        <fullName evidence="3">Heat shock protein HslJ</fullName>
    </submittedName>
</protein>
<organism evidence="3 4">
    <name type="scientific">Nocardioides psychrotolerans</name>
    <dbReference type="NCBI Taxonomy" id="1005945"/>
    <lineage>
        <taxon>Bacteria</taxon>
        <taxon>Bacillati</taxon>
        <taxon>Actinomycetota</taxon>
        <taxon>Actinomycetes</taxon>
        <taxon>Propionibacteriales</taxon>
        <taxon>Nocardioidaceae</taxon>
        <taxon>Nocardioides</taxon>
    </lineage>
</organism>
<dbReference type="Pfam" id="PF03724">
    <property type="entry name" value="META"/>
    <property type="match status" value="1"/>
</dbReference>
<feature type="transmembrane region" description="Helical" evidence="1">
    <location>
        <begin position="28"/>
        <end position="50"/>
    </location>
</feature>
<dbReference type="RefSeq" id="WP_091116536.1">
    <property type="nucleotide sequence ID" value="NZ_BKAF01000024.1"/>
</dbReference>
<gene>
    <name evidence="3" type="ORF">SAMN05216561_11939</name>
</gene>
<keyword evidence="4" id="KW-1185">Reference proteome</keyword>
<proteinExistence type="predicted"/>
<evidence type="ECO:0000259" key="2">
    <source>
        <dbReference type="Pfam" id="PF03724"/>
    </source>
</evidence>
<name>A0A1I3NZF7_9ACTN</name>
<reference evidence="3 4" key="1">
    <citation type="submission" date="2016-10" db="EMBL/GenBank/DDBJ databases">
        <authorList>
            <person name="de Groot N.N."/>
        </authorList>
    </citation>
    <scope>NUCLEOTIDE SEQUENCE [LARGE SCALE GENOMIC DNA]</scope>
    <source>
        <strain evidence="3 4">CGMCC 1.11156</strain>
    </source>
</reference>
<keyword evidence="1" id="KW-0472">Membrane</keyword>
<dbReference type="AlphaFoldDB" id="A0A1I3NZF7"/>
<dbReference type="EMBL" id="FOQG01000019">
    <property type="protein sequence ID" value="SFJ14695.1"/>
    <property type="molecule type" value="Genomic_DNA"/>
</dbReference>
<dbReference type="Proteomes" id="UP000198649">
    <property type="component" value="Unassembled WGS sequence"/>
</dbReference>
<dbReference type="Gene3D" id="2.40.128.270">
    <property type="match status" value="1"/>
</dbReference>
<feature type="domain" description="DUF306" evidence="2">
    <location>
        <begin position="56"/>
        <end position="149"/>
    </location>
</feature>